<name>A0A5J9TKW4_9POAL</name>
<accession>A0A5J9TKW4</accession>
<evidence type="ECO:0000313" key="7">
    <source>
        <dbReference type="EMBL" id="TVU11925.1"/>
    </source>
</evidence>
<dbReference type="Gramene" id="TVU11925">
    <property type="protein sequence ID" value="TVU11925"/>
    <property type="gene ID" value="EJB05_45536"/>
</dbReference>
<feature type="transmembrane region" description="Helical" evidence="6">
    <location>
        <begin position="272"/>
        <end position="293"/>
    </location>
</feature>
<sequence>MRMVTDPLPTIMLCLPSIPVFAFQMLLRSVPGDGSCSVVLVIVVWAGLLLCTASCIFPRFIDSFRGIDGKVHYGVITPWGLYPFRAGHDVSTEDRYRLRFVDILHAAMSALVFISIALSDHLVRRCLIPGKRRRQMVKMAAENFPPLVVGAVCSVIFLVSIPPNPRYGIDGVSKSSMLANFLPTGTILTFKTILPVVSDGDSCSTLRIVLLWTLLLSCAVCCCCSHFIDSFRASDGQAYYGLVRKRGLSLLRTGLGVEVPRDDRYRRRCRDFVHAVLAVLIFAAVALADHRVYGCLIPGHSKKIHKVMENFPQLLVGAVCSVFFQMFPNLRCGIGCFLAPTP</sequence>
<feature type="transmembrane region" description="Helical" evidence="6">
    <location>
        <begin position="144"/>
        <end position="161"/>
    </location>
</feature>
<reference evidence="7 8" key="1">
    <citation type="journal article" date="2019" name="Sci. Rep.">
        <title>A high-quality genome of Eragrostis curvula grass provides insights into Poaceae evolution and supports new strategies to enhance forage quality.</title>
        <authorList>
            <person name="Carballo J."/>
            <person name="Santos B.A.C.M."/>
            <person name="Zappacosta D."/>
            <person name="Garbus I."/>
            <person name="Selva J.P."/>
            <person name="Gallo C.A."/>
            <person name="Diaz A."/>
            <person name="Albertini E."/>
            <person name="Caccamo M."/>
            <person name="Echenique V."/>
        </authorList>
    </citation>
    <scope>NUCLEOTIDE SEQUENCE [LARGE SCALE GENOMIC DNA]</scope>
    <source>
        <strain evidence="8">cv. Victoria</strain>
        <tissue evidence="7">Leaf</tissue>
    </source>
</reference>
<dbReference type="GO" id="GO:0016020">
    <property type="term" value="C:membrane"/>
    <property type="evidence" value="ECO:0007669"/>
    <property type="project" value="UniProtKB-SubCell"/>
</dbReference>
<feature type="transmembrane region" description="Helical" evidence="6">
    <location>
        <begin position="209"/>
        <end position="228"/>
    </location>
</feature>
<gene>
    <name evidence="7" type="ORF">EJB05_45536</name>
</gene>
<dbReference type="OrthoDB" id="762629at2759"/>
<evidence type="ECO:0000256" key="4">
    <source>
        <dbReference type="ARBA" id="ARBA00022989"/>
    </source>
</evidence>
<evidence type="ECO:0000256" key="1">
    <source>
        <dbReference type="ARBA" id="ARBA00004141"/>
    </source>
</evidence>
<dbReference type="AlphaFoldDB" id="A0A5J9TKW4"/>
<feature type="transmembrane region" description="Helical" evidence="6">
    <location>
        <begin position="39"/>
        <end position="61"/>
    </location>
</feature>
<proteinExistence type="inferred from homology"/>
<comment type="similarity">
    <text evidence="2">Belongs to the plant DMP1 protein family.</text>
</comment>
<dbReference type="InterPro" id="IPR007770">
    <property type="entry name" value="DMP"/>
</dbReference>
<evidence type="ECO:0000256" key="3">
    <source>
        <dbReference type="ARBA" id="ARBA00022692"/>
    </source>
</evidence>
<keyword evidence="3 6" id="KW-0812">Transmembrane</keyword>
<dbReference type="GO" id="GO:0005737">
    <property type="term" value="C:cytoplasm"/>
    <property type="evidence" value="ECO:0007669"/>
    <property type="project" value="UniProtKB-ARBA"/>
</dbReference>
<dbReference type="EMBL" id="RWGY01000039">
    <property type="protein sequence ID" value="TVU11925.1"/>
    <property type="molecule type" value="Genomic_DNA"/>
</dbReference>
<dbReference type="Proteomes" id="UP000324897">
    <property type="component" value="Chromosome 3"/>
</dbReference>
<evidence type="ECO:0000256" key="5">
    <source>
        <dbReference type="ARBA" id="ARBA00023136"/>
    </source>
</evidence>
<keyword evidence="4 6" id="KW-1133">Transmembrane helix</keyword>
<protein>
    <submittedName>
        <fullName evidence="7">Uncharacterized protein</fullName>
    </submittedName>
</protein>
<feature type="transmembrane region" description="Helical" evidence="6">
    <location>
        <begin position="6"/>
        <end position="27"/>
    </location>
</feature>
<organism evidence="7 8">
    <name type="scientific">Eragrostis curvula</name>
    <name type="common">weeping love grass</name>
    <dbReference type="NCBI Taxonomy" id="38414"/>
    <lineage>
        <taxon>Eukaryota</taxon>
        <taxon>Viridiplantae</taxon>
        <taxon>Streptophyta</taxon>
        <taxon>Embryophyta</taxon>
        <taxon>Tracheophyta</taxon>
        <taxon>Spermatophyta</taxon>
        <taxon>Magnoliopsida</taxon>
        <taxon>Liliopsida</taxon>
        <taxon>Poales</taxon>
        <taxon>Poaceae</taxon>
        <taxon>PACMAD clade</taxon>
        <taxon>Chloridoideae</taxon>
        <taxon>Eragrostideae</taxon>
        <taxon>Eragrostidinae</taxon>
        <taxon>Eragrostis</taxon>
    </lineage>
</organism>
<dbReference type="GO" id="GO:0010256">
    <property type="term" value="P:endomembrane system organization"/>
    <property type="evidence" value="ECO:0007669"/>
    <property type="project" value="TreeGrafter"/>
</dbReference>
<dbReference type="PANTHER" id="PTHR31621">
    <property type="entry name" value="PROTEIN DMP3"/>
    <property type="match status" value="1"/>
</dbReference>
<dbReference type="Pfam" id="PF05078">
    <property type="entry name" value="DUF679"/>
    <property type="match status" value="2"/>
</dbReference>
<feature type="transmembrane region" description="Helical" evidence="6">
    <location>
        <begin position="103"/>
        <end position="123"/>
    </location>
</feature>
<keyword evidence="8" id="KW-1185">Reference proteome</keyword>
<dbReference type="PANTHER" id="PTHR31621:SF11">
    <property type="entry name" value="PROTEIN DMP8-RELATED"/>
    <property type="match status" value="1"/>
</dbReference>
<comment type="caution">
    <text evidence="7">The sequence shown here is derived from an EMBL/GenBank/DDBJ whole genome shotgun (WGS) entry which is preliminary data.</text>
</comment>
<comment type="subcellular location">
    <subcellularLocation>
        <location evidence="1">Membrane</location>
        <topology evidence="1">Multi-pass membrane protein</topology>
    </subcellularLocation>
</comment>
<evidence type="ECO:0000256" key="2">
    <source>
        <dbReference type="ARBA" id="ARBA00008707"/>
    </source>
</evidence>
<evidence type="ECO:0000313" key="8">
    <source>
        <dbReference type="Proteomes" id="UP000324897"/>
    </source>
</evidence>
<evidence type="ECO:0000256" key="6">
    <source>
        <dbReference type="SAM" id="Phobius"/>
    </source>
</evidence>
<keyword evidence="5 6" id="KW-0472">Membrane</keyword>
<feature type="non-terminal residue" evidence="7">
    <location>
        <position position="1"/>
    </location>
</feature>